<gene>
    <name evidence="1" type="ORF">MM415B02197_0008</name>
</gene>
<organism evidence="1">
    <name type="scientific">viral metagenome</name>
    <dbReference type="NCBI Taxonomy" id="1070528"/>
    <lineage>
        <taxon>unclassified sequences</taxon>
        <taxon>metagenomes</taxon>
        <taxon>organismal metagenomes</taxon>
    </lineage>
</organism>
<sequence>MATNHYSGKAGSVLAPGVIAGIKSWNLEYTVDILETTDFADSGVATYIPGVTRWSGSFDGFKDGVPIAGLHTEVALKLYETQTVDERWEGQAIITAVRANVDHDGIVSYSYDFQGTAGLTVAAA</sequence>
<proteinExistence type="predicted"/>
<name>A0A6M3KV58_9ZZZZ</name>
<dbReference type="AlphaFoldDB" id="A0A6M3KV58"/>
<protein>
    <submittedName>
        <fullName evidence="1">Putative structural protein</fullName>
    </submittedName>
</protein>
<accession>A0A6M3KV58</accession>
<reference evidence="1" key="1">
    <citation type="submission" date="2020-03" db="EMBL/GenBank/DDBJ databases">
        <title>The deep terrestrial virosphere.</title>
        <authorList>
            <person name="Holmfeldt K."/>
            <person name="Nilsson E."/>
            <person name="Simone D."/>
            <person name="Lopez-Fernandez M."/>
            <person name="Wu X."/>
            <person name="de Brujin I."/>
            <person name="Lundin D."/>
            <person name="Andersson A."/>
            <person name="Bertilsson S."/>
            <person name="Dopson M."/>
        </authorList>
    </citation>
    <scope>NUCLEOTIDE SEQUENCE</scope>
    <source>
        <strain evidence="1">MM415B02197</strain>
    </source>
</reference>
<evidence type="ECO:0000313" key="1">
    <source>
        <dbReference type="EMBL" id="QJA85622.1"/>
    </source>
</evidence>
<dbReference type="EMBL" id="MT142585">
    <property type="protein sequence ID" value="QJA85622.1"/>
    <property type="molecule type" value="Genomic_DNA"/>
</dbReference>